<sequence>MFFLSIILIIFLFIFVSSGIIIVKQAEVIVVERLGKYNKTLESGLNFIIPIIDTPRIITWRFVEQRGDQILIYTKGVKRIDLRESVYDFPKQRVITSDNVTIEINALLYFQITDPMKAVYEIANLPEAIEKLTQTTLRNVIGGLSLDQTLVSRDEINTKLRLILDEATDKWGVKVNRVELQDIIPPTEIRVAMEKQMKAERDKRASILEAEGAKRSQILEAEGYRDAAIAKAEGYKRSKILEAEGQAEARLKVIEAEKKALEKIKETVKDEQKSVEYLVALKYIEAFRNISENSNDKTVFMPYEATSVMSSLGGIKELFQKK</sequence>
<dbReference type="CDD" id="cd08829">
    <property type="entry name" value="SPFH_paraslipin"/>
    <property type="match status" value="1"/>
</dbReference>
<dbReference type="PROSITE" id="PS01270">
    <property type="entry name" value="BAND_7"/>
    <property type="match status" value="1"/>
</dbReference>
<dbReference type="GO" id="GO:0005886">
    <property type="term" value="C:plasma membrane"/>
    <property type="evidence" value="ECO:0007669"/>
    <property type="project" value="UniProtKB-ARBA"/>
</dbReference>
<dbReference type="GO" id="GO:0098552">
    <property type="term" value="C:side of membrane"/>
    <property type="evidence" value="ECO:0007669"/>
    <property type="project" value="UniProtKB-ARBA"/>
</dbReference>
<dbReference type="SUPFAM" id="SSF117892">
    <property type="entry name" value="Band 7/SPFH domain"/>
    <property type="match status" value="1"/>
</dbReference>
<dbReference type="SMART" id="SM00244">
    <property type="entry name" value="PHB"/>
    <property type="match status" value="1"/>
</dbReference>
<dbReference type="PANTHER" id="PTHR43327">
    <property type="entry name" value="STOMATIN-LIKE PROTEIN 2, MITOCHONDRIAL"/>
    <property type="match status" value="1"/>
</dbReference>
<dbReference type="InterPro" id="IPR018080">
    <property type="entry name" value="Band_7/stomatin-like_CS"/>
</dbReference>
<gene>
    <name evidence="4" type="ORF">EV215_0945</name>
</gene>
<dbReference type="InterPro" id="IPR050710">
    <property type="entry name" value="Band7/mec-2_domain"/>
</dbReference>
<evidence type="ECO:0000256" key="2">
    <source>
        <dbReference type="SAM" id="Coils"/>
    </source>
</evidence>
<feature type="coiled-coil region" evidence="2">
    <location>
        <begin position="244"/>
        <end position="274"/>
    </location>
</feature>
<dbReference type="PANTHER" id="PTHR43327:SF10">
    <property type="entry name" value="STOMATIN-LIKE PROTEIN 2, MITOCHONDRIAL"/>
    <property type="match status" value="1"/>
</dbReference>
<proteinExistence type="inferred from homology"/>
<keyword evidence="5" id="KW-1185">Reference proteome</keyword>
<dbReference type="Pfam" id="PF01145">
    <property type="entry name" value="Band_7"/>
    <property type="match status" value="1"/>
</dbReference>
<dbReference type="Gene3D" id="3.30.479.30">
    <property type="entry name" value="Band 7 domain"/>
    <property type="match status" value="1"/>
</dbReference>
<name>A0AA46DZU7_9FUSO</name>
<evidence type="ECO:0000259" key="3">
    <source>
        <dbReference type="SMART" id="SM00244"/>
    </source>
</evidence>
<comment type="similarity">
    <text evidence="1">Belongs to the band 7/mec-2 family.</text>
</comment>
<organism evidence="4 5">
    <name type="scientific">Hypnocyclicus thermotrophus</name>
    <dbReference type="NCBI Taxonomy" id="1627895"/>
    <lineage>
        <taxon>Bacteria</taxon>
        <taxon>Fusobacteriati</taxon>
        <taxon>Fusobacteriota</taxon>
        <taxon>Fusobacteriia</taxon>
        <taxon>Fusobacteriales</taxon>
        <taxon>Fusobacteriaceae</taxon>
        <taxon>Hypnocyclicus</taxon>
    </lineage>
</organism>
<evidence type="ECO:0000256" key="1">
    <source>
        <dbReference type="ARBA" id="ARBA00008164"/>
    </source>
</evidence>
<dbReference type="Proteomes" id="UP000294678">
    <property type="component" value="Unassembled WGS sequence"/>
</dbReference>
<dbReference type="InterPro" id="IPR001107">
    <property type="entry name" value="Band_7"/>
</dbReference>
<keyword evidence="2" id="KW-0175">Coiled coil</keyword>
<dbReference type="RefSeq" id="WP_134112827.1">
    <property type="nucleotide sequence ID" value="NZ_SOBG01000003.1"/>
</dbReference>
<dbReference type="AlphaFoldDB" id="A0AA46DZU7"/>
<dbReference type="EMBL" id="SOBG01000003">
    <property type="protein sequence ID" value="TDT71567.1"/>
    <property type="molecule type" value="Genomic_DNA"/>
</dbReference>
<dbReference type="InterPro" id="IPR036013">
    <property type="entry name" value="Band_7/SPFH_dom_sf"/>
</dbReference>
<comment type="caution">
    <text evidence="4">The sequence shown here is derived from an EMBL/GenBank/DDBJ whole genome shotgun (WGS) entry which is preliminary data.</text>
</comment>
<reference evidence="4 5" key="1">
    <citation type="submission" date="2019-03" db="EMBL/GenBank/DDBJ databases">
        <title>Genomic Encyclopedia of Type Strains, Phase IV (KMG-IV): sequencing the most valuable type-strain genomes for metagenomic binning, comparative biology and taxonomic classification.</title>
        <authorList>
            <person name="Goeker M."/>
        </authorList>
    </citation>
    <scope>NUCLEOTIDE SEQUENCE [LARGE SCALE GENOMIC DNA]</scope>
    <source>
        <strain evidence="4 5">DSM 100055</strain>
    </source>
</reference>
<evidence type="ECO:0000313" key="5">
    <source>
        <dbReference type="Proteomes" id="UP000294678"/>
    </source>
</evidence>
<evidence type="ECO:0000313" key="4">
    <source>
        <dbReference type="EMBL" id="TDT71567.1"/>
    </source>
</evidence>
<protein>
    <submittedName>
        <fullName evidence="4">SPFH domain-containing protein</fullName>
    </submittedName>
</protein>
<dbReference type="FunFam" id="3.30.479.30:FF:000004">
    <property type="entry name" value="Putative membrane protease family, stomatin"/>
    <property type="match status" value="1"/>
</dbReference>
<accession>A0AA46DZU7</accession>
<feature type="domain" description="Band 7" evidence="3">
    <location>
        <begin position="18"/>
        <end position="197"/>
    </location>
</feature>